<keyword evidence="4 10" id="KW-1003">Cell membrane</keyword>
<dbReference type="GO" id="GO:0051301">
    <property type="term" value="P:cell division"/>
    <property type="evidence" value="ECO:0007669"/>
    <property type="project" value="UniProtKB-KW"/>
</dbReference>
<sequence>MNKTSKVFDTTKKNVRRNRWLSFATIFVSTIVLSITSFFISAAILSRVAVKYYEQRSQVIIFFQKDTPESDILTLRDKIYDPTLIADIKYVSQEDALSIYREDFADNPDLISTVTADSLPPSLEIRAYNIDGLLQVITNVNQEKDVNPSIDEIMYFKDVVDNLKSLSRIINVGAIVLISGLLVISFFLIRITIGFNINAHKDEIQIMNLVGSTNSFIKTPFILEGAFYGLVGGFLAATLIIIPWYVVVAYTQGTDFASWLNQMLSDFNLNFLRTPNIAFIPIYYITHLVFGSLLGVISSFSAVRRYLK</sequence>
<feature type="transmembrane region" description="Helical" evidence="11">
    <location>
        <begin position="282"/>
        <end position="303"/>
    </location>
</feature>
<dbReference type="InterPro" id="IPR004513">
    <property type="entry name" value="FtsX"/>
</dbReference>
<keyword evidence="5 10" id="KW-0132">Cell division</keyword>
<evidence type="ECO:0000259" key="13">
    <source>
        <dbReference type="Pfam" id="PF18075"/>
    </source>
</evidence>
<dbReference type="GO" id="GO:0005886">
    <property type="term" value="C:plasma membrane"/>
    <property type="evidence" value="ECO:0007669"/>
    <property type="project" value="UniProtKB-SubCell"/>
</dbReference>
<dbReference type="Gene3D" id="3.30.70.3040">
    <property type="match status" value="1"/>
</dbReference>
<evidence type="ECO:0000256" key="10">
    <source>
        <dbReference type="PIRNR" id="PIRNR003097"/>
    </source>
</evidence>
<keyword evidence="6 11" id="KW-0812">Transmembrane</keyword>
<dbReference type="AlphaFoldDB" id="A0A0G0D9S6"/>
<name>A0A0G0D9S6_9BACT</name>
<evidence type="ECO:0000313" key="15">
    <source>
        <dbReference type="Proteomes" id="UP000034140"/>
    </source>
</evidence>
<dbReference type="PIRSF" id="PIRSF003097">
    <property type="entry name" value="FtsX"/>
    <property type="match status" value="1"/>
</dbReference>
<evidence type="ECO:0000259" key="12">
    <source>
        <dbReference type="Pfam" id="PF02687"/>
    </source>
</evidence>
<keyword evidence="9 10" id="KW-0131">Cell cycle</keyword>
<evidence type="ECO:0000256" key="5">
    <source>
        <dbReference type="ARBA" id="ARBA00022618"/>
    </source>
</evidence>
<keyword evidence="7 11" id="KW-1133">Transmembrane helix</keyword>
<evidence type="ECO:0000256" key="2">
    <source>
        <dbReference type="ARBA" id="ARBA00007379"/>
    </source>
</evidence>
<keyword evidence="8 10" id="KW-0472">Membrane</keyword>
<evidence type="ECO:0000256" key="1">
    <source>
        <dbReference type="ARBA" id="ARBA00004651"/>
    </source>
</evidence>
<evidence type="ECO:0000256" key="7">
    <source>
        <dbReference type="ARBA" id="ARBA00022989"/>
    </source>
</evidence>
<dbReference type="PANTHER" id="PTHR47755">
    <property type="entry name" value="CELL DIVISION PROTEIN FTSX"/>
    <property type="match status" value="1"/>
</dbReference>
<comment type="similarity">
    <text evidence="2 10">Belongs to the ABC-4 integral membrane protein family. FtsX subfamily.</text>
</comment>
<proteinExistence type="inferred from homology"/>
<dbReference type="EMBL" id="LBRE01000047">
    <property type="protein sequence ID" value="KKP90098.1"/>
    <property type="molecule type" value="Genomic_DNA"/>
</dbReference>
<dbReference type="InterPro" id="IPR003838">
    <property type="entry name" value="ABC3_permease_C"/>
</dbReference>
<dbReference type="Pfam" id="PF18075">
    <property type="entry name" value="FtsX_ECD"/>
    <property type="match status" value="1"/>
</dbReference>
<dbReference type="Pfam" id="PF02687">
    <property type="entry name" value="FtsX"/>
    <property type="match status" value="1"/>
</dbReference>
<comment type="subcellular location">
    <subcellularLocation>
        <location evidence="1">Cell membrane</location>
        <topology evidence="1">Multi-pass membrane protein</topology>
    </subcellularLocation>
</comment>
<evidence type="ECO:0000256" key="3">
    <source>
        <dbReference type="ARBA" id="ARBA00021907"/>
    </source>
</evidence>
<feature type="domain" description="ABC3 transporter permease C-terminal" evidence="12">
    <location>
        <begin position="176"/>
        <end position="308"/>
    </location>
</feature>
<dbReference type="PANTHER" id="PTHR47755:SF1">
    <property type="entry name" value="CELL DIVISION PROTEIN FTSX"/>
    <property type="match status" value="1"/>
</dbReference>
<dbReference type="Proteomes" id="UP000034140">
    <property type="component" value="Unassembled WGS sequence"/>
</dbReference>
<evidence type="ECO:0000313" key="14">
    <source>
        <dbReference type="EMBL" id="KKP90098.1"/>
    </source>
</evidence>
<evidence type="ECO:0000256" key="6">
    <source>
        <dbReference type="ARBA" id="ARBA00022692"/>
    </source>
</evidence>
<evidence type="ECO:0000256" key="4">
    <source>
        <dbReference type="ARBA" id="ARBA00022475"/>
    </source>
</evidence>
<comment type="caution">
    <text evidence="14">The sequence shown here is derived from an EMBL/GenBank/DDBJ whole genome shotgun (WGS) entry which is preliminary data.</text>
</comment>
<organism evidence="14 15">
    <name type="scientific">candidate division WS6 bacterium GW2011_GWC1_36_11</name>
    <dbReference type="NCBI Taxonomy" id="1619090"/>
    <lineage>
        <taxon>Bacteria</taxon>
        <taxon>Candidatus Dojkabacteria</taxon>
    </lineage>
</organism>
<feature type="domain" description="FtsX extracellular" evidence="13">
    <location>
        <begin position="58"/>
        <end position="146"/>
    </location>
</feature>
<evidence type="ECO:0000256" key="9">
    <source>
        <dbReference type="ARBA" id="ARBA00023306"/>
    </source>
</evidence>
<feature type="transmembrane region" description="Helical" evidence="11">
    <location>
        <begin position="226"/>
        <end position="246"/>
    </location>
</feature>
<dbReference type="InterPro" id="IPR040690">
    <property type="entry name" value="FtsX_ECD"/>
</dbReference>
<evidence type="ECO:0000256" key="11">
    <source>
        <dbReference type="SAM" id="Phobius"/>
    </source>
</evidence>
<feature type="transmembrane region" description="Helical" evidence="11">
    <location>
        <begin position="20"/>
        <end position="45"/>
    </location>
</feature>
<accession>A0A0G0D9S6</accession>
<feature type="transmembrane region" description="Helical" evidence="11">
    <location>
        <begin position="169"/>
        <end position="189"/>
    </location>
</feature>
<evidence type="ECO:0000256" key="8">
    <source>
        <dbReference type="ARBA" id="ARBA00023136"/>
    </source>
</evidence>
<protein>
    <recommendedName>
        <fullName evidence="3 10">Cell division protein FtsX</fullName>
    </recommendedName>
</protein>
<gene>
    <name evidence="14" type="ORF">UR96_C0047G0028</name>
</gene>
<reference evidence="14 15" key="1">
    <citation type="journal article" date="2015" name="Nature">
        <title>rRNA introns, odd ribosomes, and small enigmatic genomes across a large radiation of phyla.</title>
        <authorList>
            <person name="Brown C.T."/>
            <person name="Hug L.A."/>
            <person name="Thomas B.C."/>
            <person name="Sharon I."/>
            <person name="Castelle C.J."/>
            <person name="Singh A."/>
            <person name="Wilkins M.J."/>
            <person name="Williams K.H."/>
            <person name="Banfield J.F."/>
        </authorList>
    </citation>
    <scope>NUCLEOTIDE SEQUENCE [LARGE SCALE GENOMIC DNA]</scope>
</reference>